<dbReference type="EMBL" id="HBHK01022227">
    <property type="protein sequence ID" value="CAD9700087.1"/>
    <property type="molecule type" value="Transcribed_RNA"/>
</dbReference>
<protein>
    <submittedName>
        <fullName evidence="1">Uncharacterized protein</fullName>
    </submittedName>
</protein>
<gene>
    <name evidence="1" type="ORF">QSP1433_LOCUS14130</name>
</gene>
<name>A0A7S2SJE0_9STRA</name>
<accession>A0A7S2SJE0</accession>
<reference evidence="1" key="1">
    <citation type="submission" date="2021-01" db="EMBL/GenBank/DDBJ databases">
        <authorList>
            <person name="Corre E."/>
            <person name="Pelletier E."/>
            <person name="Niang G."/>
            <person name="Scheremetjew M."/>
            <person name="Finn R."/>
            <person name="Kale V."/>
            <person name="Holt S."/>
            <person name="Cochrane G."/>
            <person name="Meng A."/>
            <person name="Brown T."/>
            <person name="Cohen L."/>
        </authorList>
    </citation>
    <scope>NUCLEOTIDE SEQUENCE</scope>
    <source>
        <strain evidence="1">NY070348D</strain>
    </source>
</reference>
<dbReference type="AlphaFoldDB" id="A0A7S2SJE0"/>
<organism evidence="1">
    <name type="scientific">Mucochytrium quahogii</name>
    <dbReference type="NCBI Taxonomy" id="96639"/>
    <lineage>
        <taxon>Eukaryota</taxon>
        <taxon>Sar</taxon>
        <taxon>Stramenopiles</taxon>
        <taxon>Bigyra</taxon>
        <taxon>Labyrinthulomycetes</taxon>
        <taxon>Thraustochytrida</taxon>
        <taxon>Thraustochytriidae</taxon>
        <taxon>Mucochytrium</taxon>
    </lineage>
</organism>
<sequence length="99" mass="11642">MRRNPAEFIHRRFEHRDNAFLRKYLPQVALGVKAPDFPRTRSDSYSLWQSKRNRTNHVSQVGKLTSGARISVDVPIVNKRNRGYLLDFERLLSGNQARY</sequence>
<proteinExistence type="predicted"/>
<evidence type="ECO:0000313" key="1">
    <source>
        <dbReference type="EMBL" id="CAD9700087.1"/>
    </source>
</evidence>